<evidence type="ECO:0000256" key="1">
    <source>
        <dbReference type="SAM" id="Phobius"/>
    </source>
</evidence>
<evidence type="ECO:0000313" key="6">
    <source>
        <dbReference type="Proteomes" id="UP001302666"/>
    </source>
</evidence>
<sequence>MLFDRDHQHGGLAKRRRYARFEIAYTLADFGAAFSFVIGSIFFFSERLMTAGTWLFLIGSILFAAKPSIRLIREIKLAAMGEDEELAERYER</sequence>
<dbReference type="RefSeq" id="WP_106164180.1">
    <property type="nucleotide sequence ID" value="NZ_CP136704.1"/>
</dbReference>
<dbReference type="Proteomes" id="UP001302666">
    <property type="component" value="Chromosome"/>
</dbReference>
<reference evidence="3 5" key="1">
    <citation type="submission" date="2018-03" db="EMBL/GenBank/DDBJ databases">
        <title>Genomic Encyclopedia of Archaeal and Bacterial Type Strains, Phase II (KMG-II): from individual species to whole genera.</title>
        <authorList>
            <person name="Goeker M."/>
        </authorList>
    </citation>
    <scope>NUCLEOTIDE SEQUENCE [LARGE SCALE GENOMIC DNA]</scope>
    <source>
        <strain evidence="3 5">DSM 25328</strain>
    </source>
</reference>
<dbReference type="InterPro" id="IPR025424">
    <property type="entry name" value="YrhK_domain"/>
</dbReference>
<dbReference type="EMBL" id="CP136704">
    <property type="protein sequence ID" value="WOI32915.1"/>
    <property type="molecule type" value="Genomic_DNA"/>
</dbReference>
<feature type="transmembrane region" description="Helical" evidence="1">
    <location>
        <begin position="21"/>
        <end position="42"/>
    </location>
</feature>
<keyword evidence="1" id="KW-1133">Transmembrane helix</keyword>
<proteinExistence type="predicted"/>
<dbReference type="Pfam" id="PF14145">
    <property type="entry name" value="YrhK"/>
    <property type="match status" value="1"/>
</dbReference>
<evidence type="ECO:0000313" key="5">
    <source>
        <dbReference type="Proteomes" id="UP000237718"/>
    </source>
</evidence>
<keyword evidence="1" id="KW-0812">Transmembrane</keyword>
<gene>
    <name evidence="3" type="ORF">CLV89_10864</name>
    <name evidence="4" type="ORF">R1T40_18560</name>
</gene>
<dbReference type="OrthoDB" id="5862062at2"/>
<feature type="transmembrane region" description="Helical" evidence="1">
    <location>
        <begin position="48"/>
        <end position="65"/>
    </location>
</feature>
<name>A0A2T1AF01_TRISK</name>
<organism evidence="3 5">
    <name type="scientific">Tritonibacter scottomollicae</name>
    <name type="common">Epibacterium scottomollicae</name>
    <dbReference type="NCBI Taxonomy" id="483013"/>
    <lineage>
        <taxon>Bacteria</taxon>
        <taxon>Pseudomonadati</taxon>
        <taxon>Pseudomonadota</taxon>
        <taxon>Alphaproteobacteria</taxon>
        <taxon>Rhodobacterales</taxon>
        <taxon>Paracoccaceae</taxon>
        <taxon>Tritonibacter</taxon>
    </lineage>
</organism>
<keyword evidence="6" id="KW-1185">Reference proteome</keyword>
<evidence type="ECO:0000313" key="4">
    <source>
        <dbReference type="EMBL" id="WOI32915.1"/>
    </source>
</evidence>
<dbReference type="AlphaFoldDB" id="A0A2T1AF01"/>
<reference evidence="4 6" key="2">
    <citation type="submission" date="2023-10" db="EMBL/GenBank/DDBJ databases">
        <title>Eight complete genome sequences of bacteria isolated from laboratory stock of Giant Kelp gametophytes.</title>
        <authorList>
            <person name="Tolentino B."/>
            <person name="Nuzhdin S."/>
        </authorList>
    </citation>
    <scope>NUCLEOTIDE SEQUENCE [LARGE SCALE GENOMIC DNA]</scope>
    <source>
        <strain evidence="4 6">LC.270.F.C4</strain>
    </source>
</reference>
<protein>
    <submittedName>
        <fullName evidence="4">YrhK family protein</fullName>
    </submittedName>
    <submittedName>
        <fullName evidence="3">YrhK-like protein</fullName>
    </submittedName>
</protein>
<keyword evidence="1" id="KW-0472">Membrane</keyword>
<feature type="domain" description="YrhK" evidence="2">
    <location>
        <begin position="20"/>
        <end position="75"/>
    </location>
</feature>
<dbReference type="EMBL" id="PVUF01000008">
    <property type="protein sequence ID" value="PRZ46918.1"/>
    <property type="molecule type" value="Genomic_DNA"/>
</dbReference>
<evidence type="ECO:0000259" key="2">
    <source>
        <dbReference type="Pfam" id="PF14145"/>
    </source>
</evidence>
<evidence type="ECO:0000313" key="3">
    <source>
        <dbReference type="EMBL" id="PRZ46918.1"/>
    </source>
</evidence>
<accession>A0A2T1AF01</accession>
<dbReference type="Proteomes" id="UP000237718">
    <property type="component" value="Unassembled WGS sequence"/>
</dbReference>